<dbReference type="Pfam" id="PF05390">
    <property type="entry name" value="Kre9_KNH1_C"/>
    <property type="match status" value="1"/>
</dbReference>
<evidence type="ECO:0000313" key="7">
    <source>
        <dbReference type="EMBL" id="KAG5419415.1"/>
    </source>
</evidence>
<evidence type="ECO:0000256" key="5">
    <source>
        <dbReference type="SAM" id="SignalP"/>
    </source>
</evidence>
<dbReference type="GO" id="GO:0006078">
    <property type="term" value="P:(1-&gt;6)-beta-D-glucan biosynthetic process"/>
    <property type="evidence" value="ECO:0007669"/>
    <property type="project" value="InterPro"/>
</dbReference>
<sequence length="269" mass="29501">MNYHLFIITLFTTLLTPVLAGVEITSPDEGDKFSGSSGEASIKVTWKDDSDSDSDSSFELSNVQSYTLSLCTNGDPIQCLDPSIKSEKLTSNSATVTVKQDDVPSGYYFIQVYTVFKSGTTITYTPRFQLTDMEGSTGTLTVTVTGDQPDGQTSESQSSGADTSKSFTVPYTLQTGRTRYAPMQMQPGSTVTATTWTMRFPTSAVTYYSTKHSKPTVYSTITPGWSYTASSEVNWATIAPYPTNWYAASERKLSKASITATQKKRRWVE</sequence>
<feature type="compositionally biased region" description="Polar residues" evidence="4">
    <location>
        <begin position="150"/>
        <end position="166"/>
    </location>
</feature>
<keyword evidence="3 5" id="KW-0732">Signal</keyword>
<dbReference type="RefSeq" id="XP_067548531.1">
    <property type="nucleotide sequence ID" value="XM_067692120.1"/>
</dbReference>
<reference evidence="7 8" key="1">
    <citation type="submission" date="2020-12" db="EMBL/GenBank/DDBJ databases">
        <title>Effect of drift, selection, and recombination on the evolution of hybrid genomes in Candida yeast pathogens.</title>
        <authorList>
            <person name="Mixao V."/>
            <person name="Ksiezopolska E."/>
            <person name="Saus E."/>
            <person name="Boekhout T."/>
            <person name="Gacser A."/>
            <person name="Gabaldon T."/>
        </authorList>
    </citation>
    <scope>NUCLEOTIDE SEQUENCE [LARGE SCALE GENOMIC DNA]</scope>
    <source>
        <strain evidence="7 8">BP57</strain>
    </source>
</reference>
<comment type="similarity">
    <text evidence="2">Belongs to the KRE9/KNH1 family.</text>
</comment>
<comment type="function">
    <text evidence="1">Involved in cell wall beta(1-&gt;6) glucan synthesis.</text>
</comment>
<dbReference type="InterPro" id="IPR045328">
    <property type="entry name" value="Kre9/Knh1"/>
</dbReference>
<dbReference type="GO" id="GO:0005576">
    <property type="term" value="C:extracellular region"/>
    <property type="evidence" value="ECO:0007669"/>
    <property type="project" value="TreeGrafter"/>
</dbReference>
<feature type="chain" id="PRO_5034525535" evidence="5">
    <location>
        <begin position="21"/>
        <end position="269"/>
    </location>
</feature>
<dbReference type="Proteomes" id="UP000669133">
    <property type="component" value="Unassembled WGS sequence"/>
</dbReference>
<dbReference type="OrthoDB" id="2432613at2759"/>
<feature type="signal peptide" evidence="5">
    <location>
        <begin position="1"/>
        <end position="20"/>
    </location>
</feature>
<evidence type="ECO:0000259" key="6">
    <source>
        <dbReference type="Pfam" id="PF05390"/>
    </source>
</evidence>
<dbReference type="GO" id="GO:0031505">
    <property type="term" value="P:fungal-type cell wall organization"/>
    <property type="evidence" value="ECO:0007669"/>
    <property type="project" value="TreeGrafter"/>
</dbReference>
<keyword evidence="8" id="KW-1185">Reference proteome</keyword>
<feature type="region of interest" description="Disordered" evidence="4">
    <location>
        <begin position="144"/>
        <end position="166"/>
    </location>
</feature>
<dbReference type="GeneID" id="93651811"/>
<gene>
    <name evidence="7" type="ORF">I9W82_003182</name>
</gene>
<evidence type="ECO:0000256" key="3">
    <source>
        <dbReference type="ARBA" id="ARBA00022729"/>
    </source>
</evidence>
<evidence type="ECO:0000313" key="8">
    <source>
        <dbReference type="Proteomes" id="UP000669133"/>
    </source>
</evidence>
<organism evidence="7 8">
    <name type="scientific">Candida metapsilosis</name>
    <dbReference type="NCBI Taxonomy" id="273372"/>
    <lineage>
        <taxon>Eukaryota</taxon>
        <taxon>Fungi</taxon>
        <taxon>Dikarya</taxon>
        <taxon>Ascomycota</taxon>
        <taxon>Saccharomycotina</taxon>
        <taxon>Pichiomycetes</taxon>
        <taxon>Debaryomycetaceae</taxon>
        <taxon>Candida/Lodderomyces clade</taxon>
        <taxon>Candida</taxon>
    </lineage>
</organism>
<dbReference type="InterPro" id="IPR008659">
    <property type="entry name" value="Kre9/Knh1_C"/>
</dbReference>
<proteinExistence type="inferred from homology"/>
<protein>
    <submittedName>
        <fullName evidence="7">KRE9</fullName>
    </submittedName>
</protein>
<dbReference type="PANTHER" id="PTHR28154:SF1">
    <property type="entry name" value="CELL WALL SYNTHESIS PROTEIN KNH1-RELATED"/>
    <property type="match status" value="1"/>
</dbReference>
<comment type="caution">
    <text evidence="7">The sequence shown here is derived from an EMBL/GenBank/DDBJ whole genome shotgun (WGS) entry which is preliminary data.</text>
</comment>
<dbReference type="EMBL" id="JAEOAQ010000003">
    <property type="protein sequence ID" value="KAG5419415.1"/>
    <property type="molecule type" value="Genomic_DNA"/>
</dbReference>
<dbReference type="PANTHER" id="PTHR28154">
    <property type="entry name" value="CELL WALL SYNTHESIS PROTEIN KNH1-RELATED"/>
    <property type="match status" value="1"/>
</dbReference>
<dbReference type="AlphaFoldDB" id="A0A8H7ZH43"/>
<evidence type="ECO:0000256" key="1">
    <source>
        <dbReference type="ARBA" id="ARBA00004010"/>
    </source>
</evidence>
<feature type="domain" description="Yeast cell wall synthesis Kre9/Knh1 C-terminal" evidence="6">
    <location>
        <begin position="164"/>
        <end position="256"/>
    </location>
</feature>
<evidence type="ECO:0000256" key="2">
    <source>
        <dbReference type="ARBA" id="ARBA00006816"/>
    </source>
</evidence>
<dbReference type="GO" id="GO:0042546">
    <property type="term" value="P:cell wall biogenesis"/>
    <property type="evidence" value="ECO:0007669"/>
    <property type="project" value="InterPro"/>
</dbReference>
<name>A0A8H7ZH43_9ASCO</name>
<evidence type="ECO:0000256" key="4">
    <source>
        <dbReference type="SAM" id="MobiDB-lite"/>
    </source>
</evidence>
<accession>A0A8H7ZH43</accession>